<feature type="transmembrane region" description="Helical" evidence="7">
    <location>
        <begin position="154"/>
        <end position="177"/>
    </location>
</feature>
<dbReference type="EMBL" id="JACIDM010000002">
    <property type="protein sequence ID" value="MBB4082853.1"/>
    <property type="molecule type" value="Genomic_DNA"/>
</dbReference>
<feature type="transmembrane region" description="Helical" evidence="7">
    <location>
        <begin position="89"/>
        <end position="109"/>
    </location>
</feature>
<dbReference type="AlphaFoldDB" id="A0A7W6JCZ0"/>
<name>A0A7W6JCZ0_9CAUL</name>
<dbReference type="InterPro" id="IPR036259">
    <property type="entry name" value="MFS_trans_sf"/>
</dbReference>
<feature type="transmembrane region" description="Helical" evidence="7">
    <location>
        <begin position="376"/>
        <end position="400"/>
    </location>
</feature>
<feature type="transmembrane region" description="Helical" evidence="7">
    <location>
        <begin position="311"/>
        <end position="331"/>
    </location>
</feature>
<dbReference type="GO" id="GO:0022857">
    <property type="term" value="F:transmembrane transporter activity"/>
    <property type="evidence" value="ECO:0007669"/>
    <property type="project" value="InterPro"/>
</dbReference>
<feature type="transmembrane region" description="Helical" evidence="7">
    <location>
        <begin position="115"/>
        <end position="142"/>
    </location>
</feature>
<dbReference type="RefSeq" id="WP_183204007.1">
    <property type="nucleotide sequence ID" value="NZ_BAAAER010000001.1"/>
</dbReference>
<evidence type="ECO:0000313" key="9">
    <source>
        <dbReference type="EMBL" id="MBB4082853.1"/>
    </source>
</evidence>
<dbReference type="InterPro" id="IPR011701">
    <property type="entry name" value="MFS"/>
</dbReference>
<dbReference type="PANTHER" id="PTHR43045:SF1">
    <property type="entry name" value="SHIKIMATE TRANSPORTER"/>
    <property type="match status" value="1"/>
</dbReference>
<dbReference type="PANTHER" id="PTHR43045">
    <property type="entry name" value="SHIKIMATE TRANSPORTER"/>
    <property type="match status" value="1"/>
</dbReference>
<evidence type="ECO:0000313" key="10">
    <source>
        <dbReference type="Proteomes" id="UP000529946"/>
    </source>
</evidence>
<evidence type="ECO:0000256" key="4">
    <source>
        <dbReference type="ARBA" id="ARBA00022692"/>
    </source>
</evidence>
<evidence type="ECO:0000256" key="2">
    <source>
        <dbReference type="ARBA" id="ARBA00022448"/>
    </source>
</evidence>
<feature type="transmembrane region" description="Helical" evidence="7">
    <location>
        <begin position="337"/>
        <end position="355"/>
    </location>
</feature>
<protein>
    <submittedName>
        <fullName evidence="9">Metabolite-proton symporter</fullName>
    </submittedName>
</protein>
<feature type="transmembrane region" description="Helical" evidence="7">
    <location>
        <begin position="281"/>
        <end position="304"/>
    </location>
</feature>
<dbReference type="Proteomes" id="UP000529946">
    <property type="component" value="Unassembled WGS sequence"/>
</dbReference>
<feature type="domain" description="Major facilitator superfamily (MFS) profile" evidence="8">
    <location>
        <begin position="15"/>
        <end position="429"/>
    </location>
</feature>
<dbReference type="Pfam" id="PF07690">
    <property type="entry name" value="MFS_1"/>
    <property type="match status" value="2"/>
</dbReference>
<feature type="transmembrane region" description="Helical" evidence="7">
    <location>
        <begin position="406"/>
        <end position="425"/>
    </location>
</feature>
<keyword evidence="2" id="KW-0813">Transport</keyword>
<feature type="transmembrane region" description="Helical" evidence="7">
    <location>
        <begin position="245"/>
        <end position="269"/>
    </location>
</feature>
<evidence type="ECO:0000256" key="6">
    <source>
        <dbReference type="ARBA" id="ARBA00023136"/>
    </source>
</evidence>
<keyword evidence="6 7" id="KW-0472">Membrane</keyword>
<dbReference type="Gene3D" id="1.20.1250.20">
    <property type="entry name" value="MFS general substrate transporter like domains"/>
    <property type="match status" value="2"/>
</dbReference>
<evidence type="ECO:0000256" key="5">
    <source>
        <dbReference type="ARBA" id="ARBA00022989"/>
    </source>
</evidence>
<evidence type="ECO:0000256" key="3">
    <source>
        <dbReference type="ARBA" id="ARBA00022475"/>
    </source>
</evidence>
<reference evidence="9 10" key="1">
    <citation type="submission" date="2020-08" db="EMBL/GenBank/DDBJ databases">
        <title>Genomic Encyclopedia of Type Strains, Phase IV (KMG-IV): sequencing the most valuable type-strain genomes for metagenomic binning, comparative biology and taxonomic classification.</title>
        <authorList>
            <person name="Goeker M."/>
        </authorList>
    </citation>
    <scope>NUCLEOTIDE SEQUENCE [LARGE SCALE GENOMIC DNA]</scope>
    <source>
        <strain evidence="9 10">DSM 23960</strain>
    </source>
</reference>
<keyword evidence="4 7" id="KW-0812">Transmembrane</keyword>
<comment type="caution">
    <text evidence="9">The sequence shown here is derived from an EMBL/GenBank/DDBJ whole genome shotgun (WGS) entry which is preliminary data.</text>
</comment>
<sequence length="450" mass="47222">MSETRESRSGPGLKIAVMASAGAAVEWYDFFIYGTAAALVFPHLFFPADLPPLVAQIASFSTFAVGFIARPLGGMLFGHFGDIHGRKRALVVAMFLMGGSTTLIGFLPGYGQVGILAPLLLVALRFAQGLAVGGQWGGAALLAIESAPENRRGFYGSFVQVGVPLGVVVANGVFLIVGALTSDDVFMSWGWRIGFVASVGLIFIGMALHLGVSEPAGEGEAAPPPVAGERRRSPLAEVARGHWRAILLAGGAFVANNTCFYVAITYVVAYGTTSLGIDRNILLMAVMVGSVLMVPFLIGCGALSDRFGRRGIFLAGALLSGIWAFVAFPLIGTASPTAIILAVTVQLAFISMMYGPQAALFAELFPKSVRYSGASLGYQIGSVVGGGFAPIVATALFARYQDTVPISIYLAAMCAISFISVIMLGRHLPANSRTTDRLQISQPNRQEASQ</sequence>
<accession>A0A7W6JCZ0</accession>
<dbReference type="GO" id="GO:0005886">
    <property type="term" value="C:plasma membrane"/>
    <property type="evidence" value="ECO:0007669"/>
    <property type="project" value="UniProtKB-SubCell"/>
</dbReference>
<evidence type="ECO:0000256" key="7">
    <source>
        <dbReference type="SAM" id="Phobius"/>
    </source>
</evidence>
<feature type="transmembrane region" description="Helical" evidence="7">
    <location>
        <begin position="189"/>
        <end position="208"/>
    </location>
</feature>
<organism evidence="9 10">
    <name type="scientific">Brevundimonas lenta</name>
    <dbReference type="NCBI Taxonomy" id="424796"/>
    <lineage>
        <taxon>Bacteria</taxon>
        <taxon>Pseudomonadati</taxon>
        <taxon>Pseudomonadota</taxon>
        <taxon>Alphaproteobacteria</taxon>
        <taxon>Caulobacterales</taxon>
        <taxon>Caulobacteraceae</taxon>
        <taxon>Brevundimonas</taxon>
    </lineage>
</organism>
<dbReference type="PROSITE" id="PS50850">
    <property type="entry name" value="MFS"/>
    <property type="match status" value="1"/>
</dbReference>
<proteinExistence type="predicted"/>
<keyword evidence="10" id="KW-1185">Reference proteome</keyword>
<dbReference type="SUPFAM" id="SSF103473">
    <property type="entry name" value="MFS general substrate transporter"/>
    <property type="match status" value="1"/>
</dbReference>
<evidence type="ECO:0000259" key="8">
    <source>
        <dbReference type="PROSITE" id="PS50850"/>
    </source>
</evidence>
<keyword evidence="3" id="KW-1003">Cell membrane</keyword>
<dbReference type="InterPro" id="IPR020846">
    <property type="entry name" value="MFS_dom"/>
</dbReference>
<evidence type="ECO:0000256" key="1">
    <source>
        <dbReference type="ARBA" id="ARBA00004651"/>
    </source>
</evidence>
<dbReference type="CDD" id="cd17369">
    <property type="entry name" value="MFS_ShiA_like"/>
    <property type="match status" value="1"/>
</dbReference>
<feature type="transmembrane region" description="Helical" evidence="7">
    <location>
        <begin position="53"/>
        <end position="77"/>
    </location>
</feature>
<gene>
    <name evidence="9" type="ORF">GGR12_001719</name>
</gene>
<comment type="subcellular location">
    <subcellularLocation>
        <location evidence="1">Cell membrane</location>
        <topology evidence="1">Multi-pass membrane protein</topology>
    </subcellularLocation>
</comment>
<keyword evidence="5 7" id="KW-1133">Transmembrane helix</keyword>